<comment type="caution">
    <text evidence="2">The sequence shown here is derived from an EMBL/GenBank/DDBJ whole genome shotgun (WGS) entry which is preliminary data.</text>
</comment>
<evidence type="ECO:0000313" key="3">
    <source>
        <dbReference type="Proteomes" id="UP000011648"/>
    </source>
</evidence>
<proteinExistence type="predicted"/>
<sequence length="44" mass="4643">MGLDEILNGNHLTGRQAAMIFFGWLTLVLIAGITLLLITSGSIG</sequence>
<accession>M0A5B9</accession>
<evidence type="ECO:0000256" key="1">
    <source>
        <dbReference type="SAM" id="Phobius"/>
    </source>
</evidence>
<dbReference type="EMBL" id="AOIL01000019">
    <property type="protein sequence ID" value="ELY93774.1"/>
    <property type="molecule type" value="Genomic_DNA"/>
</dbReference>
<protein>
    <submittedName>
        <fullName evidence="2">Uncharacterized protein</fullName>
    </submittedName>
</protein>
<dbReference type="Proteomes" id="UP000011648">
    <property type="component" value="Unassembled WGS sequence"/>
</dbReference>
<keyword evidence="3" id="KW-1185">Reference proteome</keyword>
<organism evidence="2 3">
    <name type="scientific">Natrialba taiwanensis DSM 12281</name>
    <dbReference type="NCBI Taxonomy" id="1230458"/>
    <lineage>
        <taxon>Archaea</taxon>
        <taxon>Methanobacteriati</taxon>
        <taxon>Methanobacteriota</taxon>
        <taxon>Stenosarchaea group</taxon>
        <taxon>Halobacteria</taxon>
        <taxon>Halobacteriales</taxon>
        <taxon>Natrialbaceae</taxon>
        <taxon>Natrialba</taxon>
    </lineage>
</organism>
<keyword evidence="1" id="KW-0472">Membrane</keyword>
<keyword evidence="1" id="KW-1133">Transmembrane helix</keyword>
<evidence type="ECO:0000313" key="2">
    <source>
        <dbReference type="EMBL" id="ELY93774.1"/>
    </source>
</evidence>
<keyword evidence="1" id="KW-0812">Transmembrane</keyword>
<name>M0A5B9_9EURY</name>
<dbReference type="RefSeq" id="WP_006825360.1">
    <property type="nucleotide sequence ID" value="NZ_AOIL01000019.1"/>
</dbReference>
<gene>
    <name evidence="2" type="ORF">C484_07836</name>
</gene>
<dbReference type="AlphaFoldDB" id="M0A5B9"/>
<feature type="transmembrane region" description="Helical" evidence="1">
    <location>
        <begin position="17"/>
        <end position="38"/>
    </location>
</feature>
<reference evidence="2 3" key="1">
    <citation type="journal article" date="2014" name="PLoS Genet.">
        <title>Phylogenetically driven sequencing of extremely halophilic archaea reveals strategies for static and dynamic osmo-response.</title>
        <authorList>
            <person name="Becker E.A."/>
            <person name="Seitzer P.M."/>
            <person name="Tritt A."/>
            <person name="Larsen D."/>
            <person name="Krusor M."/>
            <person name="Yao A.I."/>
            <person name="Wu D."/>
            <person name="Madern D."/>
            <person name="Eisen J.A."/>
            <person name="Darling A.E."/>
            <person name="Facciotti M.T."/>
        </authorList>
    </citation>
    <scope>NUCLEOTIDE SEQUENCE [LARGE SCALE GENOMIC DNA]</scope>
    <source>
        <strain evidence="2 3">DSM 12281</strain>
    </source>
</reference>